<evidence type="ECO:0000259" key="1">
    <source>
        <dbReference type="SMART" id="SM00834"/>
    </source>
</evidence>
<protein>
    <submittedName>
        <fullName evidence="2">Zinc ribbon domain-containing protein</fullName>
    </submittedName>
</protein>
<feature type="domain" description="Putative regulatory protein FmdB zinc ribbon" evidence="1">
    <location>
        <begin position="1"/>
        <end position="41"/>
    </location>
</feature>
<reference evidence="2" key="1">
    <citation type="submission" date="2019-08" db="EMBL/GenBank/DDBJ databases">
        <title>Genomic characterization of a novel candidate phylum (ARYD3) from a high temperature, high salinity tertiary oil reservoir in north central Oklahoma, USA.</title>
        <authorList>
            <person name="Youssef N.H."/>
            <person name="Yadav A."/>
            <person name="Elshahed M.S."/>
        </authorList>
    </citation>
    <scope>NUCLEOTIDE SEQUENCE [LARGE SCALE GENOMIC DNA]</scope>
    <source>
        <strain evidence="2">ARYD3</strain>
    </source>
</reference>
<dbReference type="Proteomes" id="UP000324143">
    <property type="component" value="Unassembled WGS sequence"/>
</dbReference>
<gene>
    <name evidence="2" type="ORF">FXF47_05280</name>
</gene>
<dbReference type="InterPro" id="IPR013429">
    <property type="entry name" value="Regulatory_FmdB_Zinc_ribbon"/>
</dbReference>
<organism evidence="2 3">
    <name type="scientific">Candidatus Mcinerneyibacterium aminivorans</name>
    <dbReference type="NCBI Taxonomy" id="2703815"/>
    <lineage>
        <taxon>Bacteria</taxon>
        <taxon>Candidatus Macinerneyibacteriota</taxon>
        <taxon>Candidatus Mcinerneyibacteria</taxon>
        <taxon>Candidatus Mcinerneyibacteriales</taxon>
        <taxon>Candidatus Mcinerneyibacteriaceae</taxon>
        <taxon>Candidatus Mcinerneyibacterium</taxon>
    </lineage>
</organism>
<keyword evidence="3" id="KW-1185">Reference proteome</keyword>
<name>A0A5D0MBX7_9BACT</name>
<sequence length="73" mass="8468">MPTYVYKCDKCDYKFEKKQKITADPLEECPKCKGKVKRLIFGNGVIFKSDGFYTTDYKRKDSNASKKAGKKEK</sequence>
<evidence type="ECO:0000313" key="3">
    <source>
        <dbReference type="Proteomes" id="UP000324143"/>
    </source>
</evidence>
<evidence type="ECO:0000313" key="2">
    <source>
        <dbReference type="EMBL" id="TYB31247.1"/>
    </source>
</evidence>
<proteinExistence type="predicted"/>
<comment type="caution">
    <text evidence="2">The sequence shown here is derived from an EMBL/GenBank/DDBJ whole genome shotgun (WGS) entry which is preliminary data.</text>
</comment>
<dbReference type="PANTHER" id="PTHR34404:SF2">
    <property type="entry name" value="CONSERVED SERINE RICH PROTEIN"/>
    <property type="match status" value="1"/>
</dbReference>
<dbReference type="Pfam" id="PF09723">
    <property type="entry name" value="Zn_ribbon_8"/>
    <property type="match status" value="1"/>
</dbReference>
<dbReference type="AlphaFoldDB" id="A0A5D0MBX7"/>
<dbReference type="EMBL" id="VSIX01000045">
    <property type="protein sequence ID" value="TYB31247.1"/>
    <property type="molecule type" value="Genomic_DNA"/>
</dbReference>
<dbReference type="SMART" id="SM00834">
    <property type="entry name" value="CxxC_CXXC_SSSS"/>
    <property type="match status" value="1"/>
</dbReference>
<dbReference type="NCBIfam" id="TIGR02605">
    <property type="entry name" value="CxxC_CxxC_SSSS"/>
    <property type="match status" value="1"/>
</dbReference>
<accession>A0A5D0MBX7</accession>
<dbReference type="PANTHER" id="PTHR34404">
    <property type="entry name" value="REGULATORY PROTEIN, FMDB FAMILY"/>
    <property type="match status" value="1"/>
</dbReference>